<comment type="caution">
    <text evidence="1">The sequence shown here is derived from an EMBL/GenBank/DDBJ whole genome shotgun (WGS) entry which is preliminary data.</text>
</comment>
<proteinExistence type="predicted"/>
<name>A0AAF1JXG8_9PROT</name>
<dbReference type="Proteomes" id="UP001196068">
    <property type="component" value="Unassembled WGS sequence"/>
</dbReference>
<dbReference type="AlphaFoldDB" id="A0AAF1JXG8"/>
<sequence>MIVATLFAIHDTSSQPLSPAPLHRAVCAALLPWLSAEGVLVLEGSVLRHQGRLRIFATMVERESHRVFHAFRFDGTADDAAWGRFAQALAESITGLGLPRPAASARPQGFATHAGTGC</sequence>
<keyword evidence="2" id="KW-1185">Reference proteome</keyword>
<evidence type="ECO:0000313" key="2">
    <source>
        <dbReference type="Proteomes" id="UP001196068"/>
    </source>
</evidence>
<gene>
    <name evidence="1" type="ORF">GXW79_13850</name>
</gene>
<evidence type="ECO:0000313" key="1">
    <source>
        <dbReference type="EMBL" id="MBR0656161.1"/>
    </source>
</evidence>
<reference evidence="1" key="1">
    <citation type="submission" date="2020-01" db="EMBL/GenBank/DDBJ databases">
        <authorList>
            <person name="Rat A."/>
        </authorList>
    </citation>
    <scope>NUCLEOTIDE SEQUENCE</scope>
    <source>
        <strain evidence="1">LMG 28251</strain>
    </source>
</reference>
<organism evidence="1 2">
    <name type="scientific">Plastoroseomonas arctica</name>
    <dbReference type="NCBI Taxonomy" id="1509237"/>
    <lineage>
        <taxon>Bacteria</taxon>
        <taxon>Pseudomonadati</taxon>
        <taxon>Pseudomonadota</taxon>
        <taxon>Alphaproteobacteria</taxon>
        <taxon>Acetobacterales</taxon>
        <taxon>Acetobacteraceae</taxon>
        <taxon>Plastoroseomonas</taxon>
    </lineage>
</organism>
<reference evidence="1" key="2">
    <citation type="journal article" date="2021" name="Syst. Appl. Microbiol.">
        <title>Roseomonas hellenica sp. nov., isolated from roots of wild-growing Alkanna tinctoria.</title>
        <authorList>
            <person name="Rat A."/>
            <person name="Naranjo H.D."/>
            <person name="Lebbe L."/>
            <person name="Cnockaert M."/>
            <person name="Krigas N."/>
            <person name="Grigoriadou K."/>
            <person name="Maloupa E."/>
            <person name="Willems A."/>
        </authorList>
    </citation>
    <scope>NUCLEOTIDE SEQUENCE</scope>
    <source>
        <strain evidence="1">LMG 28251</strain>
    </source>
</reference>
<dbReference type="EMBL" id="JAAEDH010000015">
    <property type="protein sequence ID" value="MBR0656161.1"/>
    <property type="molecule type" value="Genomic_DNA"/>
</dbReference>
<accession>A0AAF1JXG8</accession>
<protein>
    <submittedName>
        <fullName evidence="1">Uncharacterized protein</fullName>
    </submittedName>
</protein>
<dbReference type="RefSeq" id="WP_211875005.1">
    <property type="nucleotide sequence ID" value="NZ_JAAEDH010000015.1"/>
</dbReference>